<feature type="non-terminal residue" evidence="1">
    <location>
        <position position="1"/>
    </location>
</feature>
<accession>A0ACC0ULQ3</accession>
<name>A0ACC0ULQ3_9AGAM</name>
<dbReference type="EMBL" id="JAGFNK010000009">
    <property type="protein sequence ID" value="KAI9512452.1"/>
    <property type="molecule type" value="Genomic_DNA"/>
</dbReference>
<evidence type="ECO:0000313" key="1">
    <source>
        <dbReference type="EMBL" id="KAI9512452.1"/>
    </source>
</evidence>
<sequence length="52" mass="5694">TVVAILPWTVIALSVTFITLPRVSDAFTVVAFPIIIHIASIFAAISLFSFRF</sequence>
<organism evidence="1 2">
    <name type="scientific">Russula earlei</name>
    <dbReference type="NCBI Taxonomy" id="71964"/>
    <lineage>
        <taxon>Eukaryota</taxon>
        <taxon>Fungi</taxon>
        <taxon>Dikarya</taxon>
        <taxon>Basidiomycota</taxon>
        <taxon>Agaricomycotina</taxon>
        <taxon>Agaricomycetes</taxon>
        <taxon>Russulales</taxon>
        <taxon>Russulaceae</taxon>
        <taxon>Russula</taxon>
    </lineage>
</organism>
<proteinExistence type="predicted"/>
<gene>
    <name evidence="1" type="ORF">F5148DRAFT_1163426</name>
</gene>
<dbReference type="Proteomes" id="UP001207468">
    <property type="component" value="Unassembled WGS sequence"/>
</dbReference>
<keyword evidence="2" id="KW-1185">Reference proteome</keyword>
<evidence type="ECO:0000313" key="2">
    <source>
        <dbReference type="Proteomes" id="UP001207468"/>
    </source>
</evidence>
<reference evidence="1" key="1">
    <citation type="submission" date="2021-03" db="EMBL/GenBank/DDBJ databases">
        <title>Evolutionary priming and transition to the ectomycorrhizal habit in an iconic lineage of mushroom-forming fungi: is preadaptation a requirement?</title>
        <authorList>
            <consortium name="DOE Joint Genome Institute"/>
            <person name="Looney B.P."/>
            <person name="Miyauchi S."/>
            <person name="Morin E."/>
            <person name="Drula E."/>
            <person name="Courty P.E."/>
            <person name="Chicoki N."/>
            <person name="Fauchery L."/>
            <person name="Kohler A."/>
            <person name="Kuo A."/>
            <person name="LaButti K."/>
            <person name="Pangilinan J."/>
            <person name="Lipzen A."/>
            <person name="Riley R."/>
            <person name="Andreopoulos W."/>
            <person name="He G."/>
            <person name="Johnson J."/>
            <person name="Barry K.W."/>
            <person name="Grigoriev I.V."/>
            <person name="Nagy L."/>
            <person name="Hibbett D."/>
            <person name="Henrissat B."/>
            <person name="Matheny P.B."/>
            <person name="Labbe J."/>
            <person name="Martin A.F."/>
        </authorList>
    </citation>
    <scope>NUCLEOTIDE SEQUENCE</scope>
    <source>
        <strain evidence="1">BPL698</strain>
    </source>
</reference>
<comment type="caution">
    <text evidence="1">The sequence shown here is derived from an EMBL/GenBank/DDBJ whole genome shotgun (WGS) entry which is preliminary data.</text>
</comment>
<protein>
    <submittedName>
        <fullName evidence="1">Uncharacterized protein</fullName>
    </submittedName>
</protein>